<dbReference type="SUPFAM" id="SSF53448">
    <property type="entry name" value="Nucleotide-diphospho-sugar transferases"/>
    <property type="match status" value="1"/>
</dbReference>
<dbReference type="PANTHER" id="PTHR43179:SF7">
    <property type="entry name" value="RHAMNOSYLTRANSFERASE WBBL"/>
    <property type="match status" value="1"/>
</dbReference>
<dbReference type="Proteomes" id="UP000178240">
    <property type="component" value="Unassembled WGS sequence"/>
</dbReference>
<dbReference type="CDD" id="cd04186">
    <property type="entry name" value="GT_2_like_c"/>
    <property type="match status" value="1"/>
</dbReference>
<evidence type="ECO:0000313" key="3">
    <source>
        <dbReference type="Proteomes" id="UP000178240"/>
    </source>
</evidence>
<proteinExistence type="predicted"/>
<dbReference type="EMBL" id="MHIE01000003">
    <property type="protein sequence ID" value="OGY46543.1"/>
    <property type="molecule type" value="Genomic_DNA"/>
</dbReference>
<dbReference type="AlphaFoldDB" id="A0A1G1Y2G6"/>
<dbReference type="Gene3D" id="3.90.550.10">
    <property type="entry name" value="Spore Coat Polysaccharide Biosynthesis Protein SpsA, Chain A"/>
    <property type="match status" value="1"/>
</dbReference>
<dbReference type="STRING" id="1797535.A2744_03805"/>
<feature type="domain" description="Glycosyltransferase 2-like" evidence="1">
    <location>
        <begin position="4"/>
        <end position="174"/>
    </location>
</feature>
<protein>
    <recommendedName>
        <fullName evidence="1">Glycosyltransferase 2-like domain-containing protein</fullName>
    </recommendedName>
</protein>
<accession>A0A1G1Y2G6</accession>
<dbReference type="Pfam" id="PF00535">
    <property type="entry name" value="Glycos_transf_2"/>
    <property type="match status" value="1"/>
</dbReference>
<evidence type="ECO:0000259" key="1">
    <source>
        <dbReference type="Pfam" id="PF00535"/>
    </source>
</evidence>
<dbReference type="InterPro" id="IPR001173">
    <property type="entry name" value="Glyco_trans_2-like"/>
</dbReference>
<sequence>MDLSIVILNYKQTGMVKQCVKGILASQPQLAYEIIVVDNNSGDNCLTEIKKLFAPAEELPVTTSSLLVKLEAPKPPLLTIQAKENGGFAVGNNLGIKQAKGEYVMVINPDIAVVPGVLEKMVAFMQQNPRVGIIGPKLINPDGSVQYSCRRFPSLLVPLYRRTILGNLPFAKRRLNHYLMVDWQHEKNQAVDWLFGACLLIRKSVLDQVGLFDERFFMYFEDLDFCRRVWEADFLVYYFADVEMVHYHQRLSAEHSGILGVFSKAGRIHLESGIKYFAKYLGVKLPKQR</sequence>
<comment type="caution">
    <text evidence="2">The sequence shown here is derived from an EMBL/GenBank/DDBJ whole genome shotgun (WGS) entry which is preliminary data.</text>
</comment>
<reference evidence="2 3" key="1">
    <citation type="journal article" date="2016" name="Nat. Commun.">
        <title>Thousands of microbial genomes shed light on interconnected biogeochemical processes in an aquifer system.</title>
        <authorList>
            <person name="Anantharaman K."/>
            <person name="Brown C.T."/>
            <person name="Hug L.A."/>
            <person name="Sharon I."/>
            <person name="Castelle C.J."/>
            <person name="Probst A.J."/>
            <person name="Thomas B.C."/>
            <person name="Singh A."/>
            <person name="Wilkins M.J."/>
            <person name="Karaoz U."/>
            <person name="Brodie E.L."/>
            <person name="Williams K.H."/>
            <person name="Hubbard S.S."/>
            <person name="Banfield J.F."/>
        </authorList>
    </citation>
    <scope>NUCLEOTIDE SEQUENCE [LARGE SCALE GENOMIC DNA]</scope>
</reference>
<gene>
    <name evidence="2" type="ORF">A2744_03805</name>
</gene>
<dbReference type="PANTHER" id="PTHR43179">
    <property type="entry name" value="RHAMNOSYLTRANSFERASE WBBL"/>
    <property type="match status" value="1"/>
</dbReference>
<evidence type="ECO:0000313" key="2">
    <source>
        <dbReference type="EMBL" id="OGY46543.1"/>
    </source>
</evidence>
<organism evidence="2 3">
    <name type="scientific">Candidatus Buchananbacteria bacterium RIFCSPHIGHO2_01_FULL_44_11</name>
    <dbReference type="NCBI Taxonomy" id="1797535"/>
    <lineage>
        <taxon>Bacteria</taxon>
        <taxon>Candidatus Buchananiibacteriota</taxon>
    </lineage>
</organism>
<name>A0A1G1Y2G6_9BACT</name>
<dbReference type="InterPro" id="IPR029044">
    <property type="entry name" value="Nucleotide-diphossugar_trans"/>
</dbReference>